<reference evidence="3" key="1">
    <citation type="submission" date="2019-08" db="EMBL/GenBank/DDBJ databases">
        <title>The genome of the North American firefly Photinus pyralis.</title>
        <authorList>
            <consortium name="Photinus pyralis genome working group"/>
            <person name="Fallon T.R."/>
            <person name="Sander Lower S.E."/>
            <person name="Weng J.-K."/>
        </authorList>
    </citation>
    <scope>NUCLEOTIDE SEQUENCE</scope>
    <source>
        <strain evidence="3">TRF0915ILg1</strain>
        <tissue evidence="3">Whole body</tissue>
    </source>
</reference>
<organism evidence="3 4">
    <name type="scientific">Ignelater luminosus</name>
    <name type="common">Cucubano</name>
    <name type="synonym">Pyrophorus luminosus</name>
    <dbReference type="NCBI Taxonomy" id="2038154"/>
    <lineage>
        <taxon>Eukaryota</taxon>
        <taxon>Metazoa</taxon>
        <taxon>Ecdysozoa</taxon>
        <taxon>Arthropoda</taxon>
        <taxon>Hexapoda</taxon>
        <taxon>Insecta</taxon>
        <taxon>Pterygota</taxon>
        <taxon>Neoptera</taxon>
        <taxon>Endopterygota</taxon>
        <taxon>Coleoptera</taxon>
        <taxon>Polyphaga</taxon>
        <taxon>Elateriformia</taxon>
        <taxon>Elateroidea</taxon>
        <taxon>Elateridae</taxon>
        <taxon>Agrypninae</taxon>
        <taxon>Pyrophorini</taxon>
        <taxon>Ignelater</taxon>
    </lineage>
</organism>
<comment type="caution">
    <text evidence="3">The sequence shown here is derived from an EMBL/GenBank/DDBJ whole genome shotgun (WGS) entry which is preliminary data.</text>
</comment>
<feature type="domain" description="MADF" evidence="2">
    <location>
        <begin position="10"/>
        <end position="52"/>
    </location>
</feature>
<dbReference type="InterPro" id="IPR006578">
    <property type="entry name" value="MADF-dom"/>
</dbReference>
<name>A0A8K0CJS1_IGNLU</name>
<dbReference type="AlphaFoldDB" id="A0A8K0CJS1"/>
<feature type="compositionally biased region" description="Basic and acidic residues" evidence="1">
    <location>
        <begin position="54"/>
        <end position="64"/>
    </location>
</feature>
<accession>A0A8K0CJS1</accession>
<evidence type="ECO:0000259" key="2">
    <source>
        <dbReference type="Pfam" id="PF10545"/>
    </source>
</evidence>
<dbReference type="Proteomes" id="UP000801492">
    <property type="component" value="Unassembled WGS sequence"/>
</dbReference>
<dbReference type="OrthoDB" id="6081971at2759"/>
<gene>
    <name evidence="3" type="ORF">ILUMI_17489</name>
</gene>
<feature type="compositionally biased region" description="Polar residues" evidence="1">
    <location>
        <begin position="65"/>
        <end position="74"/>
    </location>
</feature>
<feature type="region of interest" description="Disordered" evidence="1">
    <location>
        <begin position="46"/>
        <end position="98"/>
    </location>
</feature>
<evidence type="ECO:0000313" key="4">
    <source>
        <dbReference type="Proteomes" id="UP000801492"/>
    </source>
</evidence>
<sequence length="106" mass="12363">MIDNTKIEEFIEIVRRHTILYNMSHPCYKNIKKKDMIWDDIAKTVGGNDDNTDQVDHGEQEKRSQQVNINSESVPQEPPATTRKRKSEETTLRSSSVEQVIQYLEN</sequence>
<evidence type="ECO:0000256" key="1">
    <source>
        <dbReference type="SAM" id="MobiDB-lite"/>
    </source>
</evidence>
<keyword evidence="4" id="KW-1185">Reference proteome</keyword>
<protein>
    <recommendedName>
        <fullName evidence="2">MADF domain-containing protein</fullName>
    </recommendedName>
</protein>
<evidence type="ECO:0000313" key="3">
    <source>
        <dbReference type="EMBL" id="KAF2888684.1"/>
    </source>
</evidence>
<dbReference type="EMBL" id="VTPC01074889">
    <property type="protein sequence ID" value="KAF2888684.1"/>
    <property type="molecule type" value="Genomic_DNA"/>
</dbReference>
<proteinExistence type="predicted"/>
<dbReference type="Pfam" id="PF10545">
    <property type="entry name" value="MADF_DNA_bdg"/>
    <property type="match status" value="1"/>
</dbReference>